<dbReference type="InterPro" id="IPR036430">
    <property type="entry name" value="RNase_T2-like_sf"/>
</dbReference>
<dbReference type="PANTHER" id="PTHR11240">
    <property type="entry name" value="RIBONUCLEASE T2"/>
    <property type="match status" value="1"/>
</dbReference>
<dbReference type="GO" id="GO:0033897">
    <property type="term" value="F:ribonuclease T2 activity"/>
    <property type="evidence" value="ECO:0007669"/>
    <property type="project" value="InterPro"/>
</dbReference>
<protein>
    <submittedName>
        <fullName evidence="4">Ribonuclease T</fullName>
    </submittedName>
</protein>
<dbReference type="STRING" id="1044.EH31_12145"/>
<dbReference type="AlphaFoldDB" id="A0A074M9E5"/>
<dbReference type="OrthoDB" id="4720638at2"/>
<dbReference type="eggNOG" id="COG3719">
    <property type="taxonomic scope" value="Bacteria"/>
</dbReference>
<organism evidence="4 5">
    <name type="scientific">Erythrobacter longus</name>
    <dbReference type="NCBI Taxonomy" id="1044"/>
    <lineage>
        <taxon>Bacteria</taxon>
        <taxon>Pseudomonadati</taxon>
        <taxon>Pseudomonadota</taxon>
        <taxon>Alphaproteobacteria</taxon>
        <taxon>Sphingomonadales</taxon>
        <taxon>Erythrobacteraceae</taxon>
        <taxon>Erythrobacter/Porphyrobacter group</taxon>
        <taxon>Erythrobacter</taxon>
    </lineage>
</organism>
<evidence type="ECO:0000256" key="2">
    <source>
        <dbReference type="RuleBase" id="RU004328"/>
    </source>
</evidence>
<dbReference type="Pfam" id="PF00445">
    <property type="entry name" value="Ribonuclease_T2"/>
    <property type="match status" value="1"/>
</dbReference>
<feature type="signal peptide" evidence="3">
    <location>
        <begin position="1"/>
        <end position="25"/>
    </location>
</feature>
<dbReference type="InterPro" id="IPR018188">
    <property type="entry name" value="RNase_T2_His_AS_1"/>
</dbReference>
<evidence type="ECO:0000313" key="5">
    <source>
        <dbReference type="Proteomes" id="UP000027647"/>
    </source>
</evidence>
<sequence>MTQLFSNSWLWIGLALFGLPATASAQAYQCRAPQVSSVPQIAPDQQRRVVPITGYTLALSWSPGFCRTRQDSRSHRVQCSGDNGRFGFVVHGLWPQGSRTWPQWCAVQNRLTPREVRANMCMMPSARLIARQWAKHGSCMVKKPETYLAVTKVLWESLRIPDYDRISREEGLTAGRIRQAFADANGRMWQPSHVGVKLNRDGWLEELRLCYNKRFRPTRCDDRRYGARDEASAKIWRGL</sequence>
<dbReference type="RefSeq" id="WP_081853378.1">
    <property type="nucleotide sequence ID" value="NZ_JMIW01000005.1"/>
</dbReference>
<name>A0A074M9E5_ERYLO</name>
<comment type="similarity">
    <text evidence="1 2">Belongs to the RNase T2 family.</text>
</comment>
<dbReference type="GO" id="GO:0003723">
    <property type="term" value="F:RNA binding"/>
    <property type="evidence" value="ECO:0007669"/>
    <property type="project" value="InterPro"/>
</dbReference>
<dbReference type="InterPro" id="IPR001568">
    <property type="entry name" value="RNase_T2-like"/>
</dbReference>
<dbReference type="PANTHER" id="PTHR11240:SF22">
    <property type="entry name" value="RIBONUCLEASE T2"/>
    <property type="match status" value="1"/>
</dbReference>
<comment type="caution">
    <text evidence="4">The sequence shown here is derived from an EMBL/GenBank/DDBJ whole genome shotgun (WGS) entry which is preliminary data.</text>
</comment>
<feature type="chain" id="PRO_5001696900" evidence="3">
    <location>
        <begin position="26"/>
        <end position="239"/>
    </location>
</feature>
<evidence type="ECO:0000256" key="3">
    <source>
        <dbReference type="SAM" id="SignalP"/>
    </source>
</evidence>
<dbReference type="SUPFAM" id="SSF55895">
    <property type="entry name" value="Ribonuclease Rh-like"/>
    <property type="match status" value="1"/>
</dbReference>
<dbReference type="Proteomes" id="UP000027647">
    <property type="component" value="Unassembled WGS sequence"/>
</dbReference>
<proteinExistence type="inferred from homology"/>
<gene>
    <name evidence="4" type="ORF">EH31_12145</name>
</gene>
<accession>A0A074M9E5</accession>
<dbReference type="PROSITE" id="PS00530">
    <property type="entry name" value="RNASE_T2_1"/>
    <property type="match status" value="1"/>
</dbReference>
<keyword evidence="5" id="KW-1185">Reference proteome</keyword>
<dbReference type="EMBL" id="JMIW01000005">
    <property type="protein sequence ID" value="KEO89390.1"/>
    <property type="molecule type" value="Genomic_DNA"/>
</dbReference>
<keyword evidence="3" id="KW-0732">Signal</keyword>
<evidence type="ECO:0000256" key="1">
    <source>
        <dbReference type="ARBA" id="ARBA00007469"/>
    </source>
</evidence>
<dbReference type="GO" id="GO:0006401">
    <property type="term" value="P:RNA catabolic process"/>
    <property type="evidence" value="ECO:0007669"/>
    <property type="project" value="TreeGrafter"/>
</dbReference>
<dbReference type="Gene3D" id="3.90.730.10">
    <property type="entry name" value="Ribonuclease T2-like"/>
    <property type="match status" value="1"/>
</dbReference>
<reference evidence="4 5" key="1">
    <citation type="submission" date="2014-04" db="EMBL/GenBank/DDBJ databases">
        <title>A comprehensive comparison of genomes of Erythrobacter spp. strains.</title>
        <authorList>
            <person name="Zheng Q."/>
        </authorList>
    </citation>
    <scope>NUCLEOTIDE SEQUENCE [LARGE SCALE GENOMIC DNA]</scope>
    <source>
        <strain evidence="4 5">DSM 6997</strain>
    </source>
</reference>
<evidence type="ECO:0000313" key="4">
    <source>
        <dbReference type="EMBL" id="KEO89390.1"/>
    </source>
</evidence>